<dbReference type="GO" id="GO:0030246">
    <property type="term" value="F:carbohydrate binding"/>
    <property type="evidence" value="ECO:0007669"/>
    <property type="project" value="InterPro"/>
</dbReference>
<dbReference type="CDD" id="cd11756">
    <property type="entry name" value="GH94N_ChvB_NdvB_1_like"/>
    <property type="match status" value="1"/>
</dbReference>
<dbReference type="Pfam" id="PF17167">
    <property type="entry name" value="Glyco_hydro_94"/>
    <property type="match status" value="1"/>
</dbReference>
<sequence length="1283" mass="142185">AGGGASTWRGRAVTRQREDPTCDPGSQFVYLRDVRSGLAWSATYQPLCKEPERYRVTFRAHDAAFQRTDDEIETQLEIAVSPEDDVEVRRVTLMNRSDRLREIEVTSLVEVVLAAPADDLAHPTFHKLFLETEYRPECSALLCGRRPRAADDPALWAVHVLSVEGAVQGALEWETDRMRFLGRGRTAENPVALDGRALSGTTGAVLDPVLSLRRRVRVPARGQARLSFATGVAPSRAAAIALAEKYDDPASASRTFALATTDTQMRLNHLGISTEEASLYDELASHALWTDIALRGEPAFLAANTLGQAGLWTFGISGDLPIVLVRVVEENDLPLVRQVLRAQDYWRLKGLNADLVILNEHPVSYLDEMHEQLQELLESGPWVGWKQRPAGVFLLRGDGMSAADRGLLIAAARAVLVGDRGELADQLALPFRERQWPRILAPSVPRETARAAEPELEAPPLTHANDYGGFTAEGREYAITMRGDGDTPLPWINVIVNPRFGTVVGATGAAWTWSGNSRENRLTPFTNDPVSEWSGEALFLRDEDRASFWGATPGPLPRAVGTSRWVTRHGAGVTRFTTRAQGITSELTVFVHVEEPVKFSRLALTNHSSAMRRLSVFAYNEWALCPPRAGERRFVITERDAATGAVLARNPHNQEFAARVGFAHATPSPASTTGDRLEFLGRNGSLRRAAALGRESLTGTFGAGLDPCAALQVRVDLAPGETREVLLLLGQGDDHDHALELVRRFGDPAAARQALEDVEAHWNAILDAVQVSTPDDSFDRLMNRWLLYQTLASRLWGRTGFFQPGGAYGFRDQLQDVTALGFARPDLFRRHLLRAAGRQFVEGDVQHWWHPHSGRGLRSRCSDDLLWLPFVTARYLECTGEQAVLDEMAPFLEQAPLAPDELEAYALPTVSAQRGTLYEHCVRAIERAITVGPHGLPLIGTGDWNDGMNRVGHQGRGESVWLGWFLSLILHEFAAIARGRGDLERARRWQAEHERLGTMLELAWDGEWYRRAYFDDGTPLGSAQVPECRIDSISQSWAVLSGRAQERRAERAMDAVRTQLVRRDARVVQLLTPPFDQSPLDPGYIKGYVPGVRENGGQYTHAAVWVVMAIARLGSGDEATELFHMLNPVNHTRSRSDAERYKVEPYVLAADVSTHPMHMGRGGWTWYTGSAAWMYRLGLESIVGLRRHGRCFRVSPCVPASWEKFRVRWKHGATTYDVAVENPERRNRGVALVELDGARVDTSSIPLVDDGAVHRVRVLMGEPVPVTSTTRPEGAISESSRRA</sequence>
<dbReference type="GO" id="GO:0005975">
    <property type="term" value="P:carbohydrate metabolic process"/>
    <property type="evidence" value="ECO:0007669"/>
    <property type="project" value="InterPro"/>
</dbReference>
<dbReference type="Proteomes" id="UP000319836">
    <property type="component" value="Unassembled WGS sequence"/>
</dbReference>
<feature type="region of interest" description="Disordered" evidence="3">
    <location>
        <begin position="1"/>
        <end position="21"/>
    </location>
</feature>
<feature type="domain" description="Glycosyl hydrolase 94 catalytic" evidence="5">
    <location>
        <begin position="761"/>
        <end position="1184"/>
    </location>
</feature>
<feature type="non-terminal residue" evidence="6">
    <location>
        <position position="1"/>
    </location>
</feature>
<feature type="domain" description="Glycosyl hydrolase 94 supersandwich" evidence="4">
    <location>
        <begin position="475"/>
        <end position="747"/>
    </location>
</feature>
<dbReference type="InterPro" id="IPR010383">
    <property type="entry name" value="Glyco_hydrolase_94_b-supersand"/>
</dbReference>
<evidence type="ECO:0000259" key="5">
    <source>
        <dbReference type="Pfam" id="PF17167"/>
    </source>
</evidence>
<organism evidence="6 7">
    <name type="scientific">Eiseniibacteriota bacterium</name>
    <dbReference type="NCBI Taxonomy" id="2212470"/>
    <lineage>
        <taxon>Bacteria</taxon>
        <taxon>Candidatus Eiseniibacteriota</taxon>
    </lineage>
</organism>
<dbReference type="CDD" id="cd11753">
    <property type="entry name" value="GH94N_ChvB_NdvB_2_like"/>
    <property type="match status" value="1"/>
</dbReference>
<accession>A0A538UAK6</accession>
<dbReference type="Gene3D" id="2.60.420.10">
    <property type="entry name" value="Maltose phosphorylase, domain 3"/>
    <property type="match status" value="1"/>
</dbReference>
<dbReference type="InterPro" id="IPR012341">
    <property type="entry name" value="6hp_glycosidase-like_sf"/>
</dbReference>
<evidence type="ECO:0000313" key="7">
    <source>
        <dbReference type="Proteomes" id="UP000319836"/>
    </source>
</evidence>
<reference evidence="6 7" key="1">
    <citation type="journal article" date="2019" name="Nat. Microbiol.">
        <title>Mediterranean grassland soil C-N compound turnover is dependent on rainfall and depth, and is mediated by genomically divergent microorganisms.</title>
        <authorList>
            <person name="Diamond S."/>
            <person name="Andeer P.F."/>
            <person name="Li Z."/>
            <person name="Crits-Christoph A."/>
            <person name="Burstein D."/>
            <person name="Anantharaman K."/>
            <person name="Lane K.R."/>
            <person name="Thomas B.C."/>
            <person name="Pan C."/>
            <person name="Northen T.R."/>
            <person name="Banfield J.F."/>
        </authorList>
    </citation>
    <scope>NUCLEOTIDE SEQUENCE [LARGE SCALE GENOMIC DNA]</scope>
    <source>
        <strain evidence="6">WS_10</strain>
    </source>
</reference>
<comment type="caution">
    <text evidence="6">The sequence shown here is derived from an EMBL/GenBank/DDBJ whole genome shotgun (WGS) entry which is preliminary data.</text>
</comment>
<dbReference type="InterPro" id="IPR033432">
    <property type="entry name" value="GH94_catalytic"/>
</dbReference>
<gene>
    <name evidence="6" type="ORF">E6K80_01690</name>
</gene>
<proteinExistence type="predicted"/>
<dbReference type="Pfam" id="PF06165">
    <property type="entry name" value="GH94_b-supersand"/>
    <property type="match status" value="2"/>
</dbReference>
<dbReference type="InterPro" id="IPR008928">
    <property type="entry name" value="6-hairpin_glycosidase_sf"/>
</dbReference>
<dbReference type="EMBL" id="VBPA01000034">
    <property type="protein sequence ID" value="TMQ72890.1"/>
    <property type="molecule type" value="Genomic_DNA"/>
</dbReference>
<keyword evidence="2" id="KW-0808">Transferase</keyword>
<feature type="domain" description="Glycosyl hydrolase 94 supersandwich" evidence="4">
    <location>
        <begin position="1"/>
        <end position="249"/>
    </location>
</feature>
<dbReference type="Gene3D" id="1.50.10.10">
    <property type="match status" value="1"/>
</dbReference>
<feature type="region of interest" description="Disordered" evidence="3">
    <location>
        <begin position="448"/>
        <end position="467"/>
    </location>
</feature>
<dbReference type="InterPro" id="IPR037824">
    <property type="entry name" value="GH94N_2_NdvB"/>
</dbReference>
<evidence type="ECO:0000256" key="1">
    <source>
        <dbReference type="ARBA" id="ARBA00022676"/>
    </source>
</evidence>
<evidence type="ECO:0000259" key="4">
    <source>
        <dbReference type="Pfam" id="PF06165"/>
    </source>
</evidence>
<evidence type="ECO:0000313" key="6">
    <source>
        <dbReference type="EMBL" id="TMQ72890.1"/>
    </source>
</evidence>
<evidence type="ECO:0000256" key="2">
    <source>
        <dbReference type="ARBA" id="ARBA00022679"/>
    </source>
</evidence>
<dbReference type="InterPro" id="IPR037018">
    <property type="entry name" value="GH65_N"/>
</dbReference>
<name>A0A538UAK6_UNCEI</name>
<dbReference type="SUPFAM" id="SSF74650">
    <property type="entry name" value="Galactose mutarotase-like"/>
    <property type="match status" value="2"/>
</dbReference>
<dbReference type="GO" id="GO:0016757">
    <property type="term" value="F:glycosyltransferase activity"/>
    <property type="evidence" value="ECO:0007669"/>
    <property type="project" value="UniProtKB-KW"/>
</dbReference>
<protein>
    <submittedName>
        <fullName evidence="6">Carbohydrate-binding protein</fullName>
    </submittedName>
</protein>
<dbReference type="InterPro" id="IPR011013">
    <property type="entry name" value="Gal_mutarotase_sf_dom"/>
</dbReference>
<dbReference type="SUPFAM" id="SSF48208">
    <property type="entry name" value="Six-hairpin glycosidases"/>
    <property type="match status" value="1"/>
</dbReference>
<dbReference type="Gene3D" id="2.70.98.40">
    <property type="entry name" value="Glycoside hydrolase, family 65, N-terminal domain"/>
    <property type="match status" value="2"/>
</dbReference>
<keyword evidence="1" id="KW-0328">Glycosyltransferase</keyword>
<dbReference type="InterPro" id="IPR052047">
    <property type="entry name" value="GH94_Enzymes"/>
</dbReference>
<dbReference type="InterPro" id="IPR037820">
    <property type="entry name" value="GH94N_NdvB"/>
</dbReference>
<evidence type="ECO:0000256" key="3">
    <source>
        <dbReference type="SAM" id="MobiDB-lite"/>
    </source>
</evidence>
<dbReference type="PANTHER" id="PTHR37469:SF2">
    <property type="entry name" value="CELLOBIONIC ACID PHOSPHORYLASE"/>
    <property type="match status" value="1"/>
</dbReference>
<dbReference type="PANTHER" id="PTHR37469">
    <property type="entry name" value="CELLOBIONIC ACID PHOSPHORYLASE-RELATED"/>
    <property type="match status" value="1"/>
</dbReference>
<dbReference type="SMART" id="SM01068">
    <property type="entry name" value="CBM_X"/>
    <property type="match status" value="1"/>
</dbReference>